<keyword evidence="2" id="KW-1185">Reference proteome</keyword>
<dbReference type="AlphaFoldDB" id="A0A9P8PYI0"/>
<evidence type="ECO:0000313" key="1">
    <source>
        <dbReference type="EMBL" id="KAH3680897.1"/>
    </source>
</evidence>
<gene>
    <name evidence="1" type="ORF">WICMUC_000040</name>
</gene>
<accession>A0A9P8PYI0</accession>
<evidence type="ECO:0000313" key="2">
    <source>
        <dbReference type="Proteomes" id="UP000769528"/>
    </source>
</evidence>
<organism evidence="1 2">
    <name type="scientific">Wickerhamomyces mucosus</name>
    <dbReference type="NCBI Taxonomy" id="1378264"/>
    <lineage>
        <taxon>Eukaryota</taxon>
        <taxon>Fungi</taxon>
        <taxon>Dikarya</taxon>
        <taxon>Ascomycota</taxon>
        <taxon>Saccharomycotina</taxon>
        <taxon>Saccharomycetes</taxon>
        <taxon>Phaffomycetales</taxon>
        <taxon>Wickerhamomycetaceae</taxon>
        <taxon>Wickerhamomyces</taxon>
    </lineage>
</organism>
<dbReference type="EMBL" id="JAEUBF010000026">
    <property type="protein sequence ID" value="KAH3680897.1"/>
    <property type="molecule type" value="Genomic_DNA"/>
</dbReference>
<reference evidence="1" key="1">
    <citation type="journal article" date="2021" name="Open Biol.">
        <title>Shared evolutionary footprints suggest mitochondrial oxidative damage underlies multiple complex I losses in fungi.</title>
        <authorList>
            <person name="Schikora-Tamarit M.A."/>
            <person name="Marcet-Houben M."/>
            <person name="Nosek J."/>
            <person name="Gabaldon T."/>
        </authorList>
    </citation>
    <scope>NUCLEOTIDE SEQUENCE</scope>
    <source>
        <strain evidence="1">CBS6341</strain>
    </source>
</reference>
<reference evidence="1" key="2">
    <citation type="submission" date="2021-01" db="EMBL/GenBank/DDBJ databases">
        <authorList>
            <person name="Schikora-Tamarit M.A."/>
        </authorList>
    </citation>
    <scope>NUCLEOTIDE SEQUENCE</scope>
    <source>
        <strain evidence="1">CBS6341</strain>
    </source>
</reference>
<comment type="caution">
    <text evidence="1">The sequence shown here is derived from an EMBL/GenBank/DDBJ whole genome shotgun (WGS) entry which is preliminary data.</text>
</comment>
<name>A0A9P8PYI0_9ASCO</name>
<protein>
    <submittedName>
        <fullName evidence="1">Uncharacterized protein</fullName>
    </submittedName>
</protein>
<dbReference type="Proteomes" id="UP000769528">
    <property type="component" value="Unassembled WGS sequence"/>
</dbReference>
<proteinExistence type="predicted"/>
<sequence length="600" mass="69713">MELRRQFTIEEEILKLVELVRSADFDSFKNKLNQYQGELSSVNNDPSLNLHLIFMDHLDPKNSDLRGKLYEDFPLADNQLTETIVNALETIDIHLNPHQLIQPVLKVVELLRNLKIFFNTAYIFPQPINFPSKKNTTYTKHSSYNTSDENFIREETITGKRAKMAIKKHQLARSTNLEKLVIPTFLINNNDTTETTGIDEQRLYHLIFQVYKKIPVIYQNFSRGFFSTQCLFINPRVLFRTNFENESYLYETLGPWLRELLNFINIITSDDGDSRRLKELKSQHLIKDFVIVHENFEACKASTKLSFKNLKRFKSGILHGPVSSSEKIKLDYLIERWIDDSVVSPIEVKFLGNLEDIFDNFTNYSRETFEELITTENSEPIIKLINDHKTIVKVLRQSMYQMIASGSKMSIITNGLTWIVMEDLENYSMEHLVPFSLSGRSDNLKVDYGLLLPNFFTLTKFSVSNVSFHSILINIILNQIEKVNKKQPVITSSVKNADLTKKSLLRSGLSSIGSADFAQYRYYVLTQVFKHYLTDDAKAMIENSFNVLDFKALHYSCLYNIARTMKLKTHHKSSHNFLEEYINIRGKILVLETSKSYVMK</sequence>